<evidence type="ECO:0000256" key="7">
    <source>
        <dbReference type="ARBA" id="ARBA00022833"/>
    </source>
</evidence>
<feature type="binding site" evidence="10">
    <location>
        <position position="257"/>
    </location>
    <ligand>
        <name>Zn(2+)</name>
        <dbReference type="ChEBI" id="CHEBI:29105"/>
    </ligand>
</feature>
<feature type="domain" description="EngC GTPase" evidence="11">
    <location>
        <begin position="72"/>
        <end position="218"/>
    </location>
</feature>
<dbReference type="CDD" id="cd01854">
    <property type="entry name" value="YjeQ_EngC"/>
    <property type="match status" value="1"/>
</dbReference>
<dbReference type="InterPro" id="IPR004881">
    <property type="entry name" value="Ribosome_biogen_GTPase_RsgA"/>
</dbReference>
<protein>
    <recommendedName>
        <fullName evidence="10">Small ribosomal subunit biogenesis GTPase RsgA</fullName>
        <ecNumber evidence="10">3.6.1.-</ecNumber>
    </recommendedName>
</protein>
<dbReference type="GO" id="GO:0005525">
    <property type="term" value="F:GTP binding"/>
    <property type="evidence" value="ECO:0007669"/>
    <property type="project" value="UniProtKB-UniRule"/>
</dbReference>
<dbReference type="SUPFAM" id="SSF52540">
    <property type="entry name" value="P-loop containing nucleoside triphosphate hydrolases"/>
    <property type="match status" value="1"/>
</dbReference>
<reference evidence="13 14" key="1">
    <citation type="submission" date="2011-11" db="EMBL/GenBank/DDBJ databases">
        <title>The Genome Sequence of Dialister succinatiphilus YIT 11850.</title>
        <authorList>
            <consortium name="The Broad Institute Genome Sequencing Platform"/>
            <person name="Earl A."/>
            <person name="Ward D."/>
            <person name="Feldgarden M."/>
            <person name="Gevers D."/>
            <person name="Morotomi M."/>
            <person name="Young S.K."/>
            <person name="Zeng Q."/>
            <person name="Gargeya S."/>
            <person name="Fitzgerald M."/>
            <person name="Haas B."/>
            <person name="Abouelleil A."/>
            <person name="Alvarado L."/>
            <person name="Arachchi H.M."/>
            <person name="Berlin A."/>
            <person name="Brown A."/>
            <person name="Chapman S.B."/>
            <person name="Dunbar C."/>
            <person name="Gearin G."/>
            <person name="Goldberg J."/>
            <person name="Griggs A."/>
            <person name="Gujja S."/>
            <person name="Heiman D."/>
            <person name="Howarth C."/>
            <person name="Lui A."/>
            <person name="MacDonald P.J.P."/>
            <person name="Montmayeur A."/>
            <person name="Murphy C."/>
            <person name="Neiman D."/>
            <person name="Pearson M."/>
            <person name="Priest M."/>
            <person name="Roberts A."/>
            <person name="Saif S."/>
            <person name="Shea T."/>
            <person name="Sisk P."/>
            <person name="Stolte C."/>
            <person name="Sykes S."/>
            <person name="Wortman J."/>
            <person name="Nusbaum C."/>
            <person name="Birren B."/>
        </authorList>
    </citation>
    <scope>NUCLEOTIDE SEQUENCE [LARGE SCALE GENOMIC DNA]</scope>
    <source>
        <strain evidence="13 14">YIT 11850</strain>
    </source>
</reference>
<dbReference type="InterPro" id="IPR012340">
    <property type="entry name" value="NA-bd_OB-fold"/>
</dbReference>
<dbReference type="Gene3D" id="3.40.50.300">
    <property type="entry name" value="P-loop containing nucleotide triphosphate hydrolases"/>
    <property type="match status" value="1"/>
</dbReference>
<comment type="function">
    <text evidence="10">One of several proteins that assist in the late maturation steps of the functional core of the 30S ribosomal subunit. Helps release RbfA from mature subunits. May play a role in the assembly of ribosomal proteins into the subunit. Circularly permuted GTPase that catalyzes slow GTP hydrolysis, GTPase activity is stimulated by the 30S ribosomal subunit.</text>
</comment>
<dbReference type="SUPFAM" id="SSF50249">
    <property type="entry name" value="Nucleic acid-binding proteins"/>
    <property type="match status" value="1"/>
</dbReference>
<evidence type="ECO:0000259" key="11">
    <source>
        <dbReference type="PROSITE" id="PS50936"/>
    </source>
</evidence>
<dbReference type="HAMAP" id="MF_01820">
    <property type="entry name" value="GTPase_RsgA"/>
    <property type="match status" value="1"/>
</dbReference>
<evidence type="ECO:0000313" key="14">
    <source>
        <dbReference type="Proteomes" id="UP000003277"/>
    </source>
</evidence>
<dbReference type="EMBL" id="ADLT01000015">
    <property type="protein sequence ID" value="EHO63516.1"/>
    <property type="molecule type" value="Genomic_DNA"/>
</dbReference>
<keyword evidence="8 10" id="KW-0694">RNA-binding</keyword>
<evidence type="ECO:0000256" key="2">
    <source>
        <dbReference type="ARBA" id="ARBA00022517"/>
    </source>
</evidence>
<feature type="binding site" evidence="10">
    <location>
        <position position="251"/>
    </location>
    <ligand>
        <name>Zn(2+)</name>
        <dbReference type="ChEBI" id="CHEBI:29105"/>
    </ligand>
</feature>
<dbReference type="PROSITE" id="PS51721">
    <property type="entry name" value="G_CP"/>
    <property type="match status" value="1"/>
</dbReference>
<comment type="cofactor">
    <cofactor evidence="10">
        <name>Zn(2+)</name>
        <dbReference type="ChEBI" id="CHEBI:29105"/>
    </cofactor>
    <text evidence="10">Binds 1 zinc ion per subunit.</text>
</comment>
<feature type="binding site" evidence="10">
    <location>
        <position position="244"/>
    </location>
    <ligand>
        <name>Zn(2+)</name>
        <dbReference type="ChEBI" id="CHEBI:29105"/>
    </ligand>
</feature>
<evidence type="ECO:0000256" key="1">
    <source>
        <dbReference type="ARBA" id="ARBA00022490"/>
    </source>
</evidence>
<evidence type="ECO:0000256" key="3">
    <source>
        <dbReference type="ARBA" id="ARBA00022723"/>
    </source>
</evidence>
<dbReference type="PROSITE" id="PS50936">
    <property type="entry name" value="ENGC_GTPASE"/>
    <property type="match status" value="1"/>
</dbReference>
<dbReference type="GO" id="GO:0042274">
    <property type="term" value="P:ribosomal small subunit biogenesis"/>
    <property type="evidence" value="ECO:0007669"/>
    <property type="project" value="UniProtKB-UniRule"/>
</dbReference>
<dbReference type="PANTHER" id="PTHR32120">
    <property type="entry name" value="SMALL RIBOSOMAL SUBUNIT BIOGENESIS GTPASE RSGA"/>
    <property type="match status" value="1"/>
</dbReference>
<evidence type="ECO:0000256" key="8">
    <source>
        <dbReference type="ARBA" id="ARBA00022884"/>
    </source>
</evidence>
<dbReference type="PATRIC" id="fig|742743.3.peg.549"/>
<evidence type="ECO:0000256" key="10">
    <source>
        <dbReference type="HAMAP-Rule" id="MF_01820"/>
    </source>
</evidence>
<evidence type="ECO:0000256" key="4">
    <source>
        <dbReference type="ARBA" id="ARBA00022730"/>
    </source>
</evidence>
<dbReference type="GO" id="GO:0019843">
    <property type="term" value="F:rRNA binding"/>
    <property type="evidence" value="ECO:0007669"/>
    <property type="project" value="UniProtKB-KW"/>
</dbReference>
<dbReference type="EC" id="3.6.1.-" evidence="10"/>
<evidence type="ECO:0000256" key="9">
    <source>
        <dbReference type="ARBA" id="ARBA00023134"/>
    </source>
</evidence>
<dbReference type="eggNOG" id="COG1162">
    <property type="taxonomic scope" value="Bacteria"/>
</dbReference>
<comment type="subunit">
    <text evidence="10">Monomer. Associates with 30S ribosomal subunit, binds 16S rRNA.</text>
</comment>
<organism evidence="13 14">
    <name type="scientific">Dialister succinatiphilus YIT 11850</name>
    <dbReference type="NCBI Taxonomy" id="742743"/>
    <lineage>
        <taxon>Bacteria</taxon>
        <taxon>Bacillati</taxon>
        <taxon>Bacillota</taxon>
        <taxon>Negativicutes</taxon>
        <taxon>Veillonellales</taxon>
        <taxon>Veillonellaceae</taxon>
        <taxon>Dialister</taxon>
    </lineage>
</organism>
<dbReference type="Gene3D" id="2.40.50.140">
    <property type="entry name" value="Nucleic acid-binding proteins"/>
    <property type="match status" value="1"/>
</dbReference>
<dbReference type="NCBIfam" id="TIGR00157">
    <property type="entry name" value="ribosome small subunit-dependent GTPase A"/>
    <property type="match status" value="1"/>
</dbReference>
<accession>H1CYU5</accession>
<keyword evidence="3 10" id="KW-0479">Metal-binding</keyword>
<keyword evidence="7 10" id="KW-0862">Zinc</keyword>
<keyword evidence="5 10" id="KW-0547">Nucleotide-binding</keyword>
<feature type="binding site" evidence="10">
    <location>
        <position position="249"/>
    </location>
    <ligand>
        <name>Zn(2+)</name>
        <dbReference type="ChEBI" id="CHEBI:29105"/>
    </ligand>
</feature>
<keyword evidence="2 10" id="KW-0690">Ribosome biogenesis</keyword>
<dbReference type="PANTHER" id="PTHR32120:SF11">
    <property type="entry name" value="SMALL RIBOSOMAL SUBUNIT BIOGENESIS GTPASE RSGA 1, MITOCHONDRIAL-RELATED"/>
    <property type="match status" value="1"/>
</dbReference>
<keyword evidence="6 10" id="KW-0378">Hydrolase</keyword>
<gene>
    <name evidence="10" type="primary">rsgA</name>
    <name evidence="13" type="ORF">HMPREF9453_00533</name>
</gene>
<sequence length="288" mass="32568">MMKGLILKNQNGYFTIYGSEGALSLCRSRGRLKRRTDILVGDYVDFETGNSGETVITHVYPRKTVLYRPPSANIDQLVLVSAVRTPDLNLFLMDKMVVMAEEAGVEPLIVINKADLDEAGAEKAVTYYRKAGYSAFSLSLLHDEGLEELTSALKGPIIAFSGPSGVGKSTLLNRILGKSHFLSGEVSRHTGRGKNTTRHAELIQWKDRRFLMDTPGYTYLDIDRIEGNHLSYLFRDFRPFLGKCRFNDCIHSKEPDCAVRQAVDEGLIQQRRYQSYLEILDEIRNPRR</sequence>
<dbReference type="InterPro" id="IPR010914">
    <property type="entry name" value="RsgA_GTPase_dom"/>
</dbReference>
<feature type="binding site" evidence="10">
    <location>
        <begin position="162"/>
        <end position="170"/>
    </location>
    <ligand>
        <name>GTP</name>
        <dbReference type="ChEBI" id="CHEBI:37565"/>
    </ligand>
</feature>
<keyword evidence="14" id="KW-1185">Reference proteome</keyword>
<evidence type="ECO:0000259" key="12">
    <source>
        <dbReference type="PROSITE" id="PS51721"/>
    </source>
</evidence>
<dbReference type="Proteomes" id="UP000003277">
    <property type="component" value="Unassembled WGS sequence"/>
</dbReference>
<feature type="domain" description="CP-type G" evidence="12">
    <location>
        <begin position="63"/>
        <end position="220"/>
    </location>
</feature>
<evidence type="ECO:0000256" key="6">
    <source>
        <dbReference type="ARBA" id="ARBA00022801"/>
    </source>
</evidence>
<dbReference type="GO" id="GO:0005737">
    <property type="term" value="C:cytoplasm"/>
    <property type="evidence" value="ECO:0007669"/>
    <property type="project" value="UniProtKB-SubCell"/>
</dbReference>
<dbReference type="GO" id="GO:0046872">
    <property type="term" value="F:metal ion binding"/>
    <property type="evidence" value="ECO:0007669"/>
    <property type="project" value="UniProtKB-KW"/>
</dbReference>
<dbReference type="Gene3D" id="1.10.40.50">
    <property type="entry name" value="Probable gtpase engc, domain 3"/>
    <property type="match status" value="1"/>
</dbReference>
<dbReference type="AlphaFoldDB" id="H1CYU5"/>
<comment type="similarity">
    <text evidence="10">Belongs to the TRAFAC class YlqF/YawG GTPase family. RsgA subfamily.</text>
</comment>
<proteinExistence type="inferred from homology"/>
<dbReference type="Pfam" id="PF16745">
    <property type="entry name" value="RsgA_N"/>
    <property type="match status" value="1"/>
</dbReference>
<evidence type="ECO:0000256" key="5">
    <source>
        <dbReference type="ARBA" id="ARBA00022741"/>
    </source>
</evidence>
<dbReference type="GO" id="GO:0003924">
    <property type="term" value="F:GTPase activity"/>
    <property type="evidence" value="ECO:0007669"/>
    <property type="project" value="UniProtKB-UniRule"/>
</dbReference>
<keyword evidence="9 10" id="KW-0342">GTP-binding</keyword>
<dbReference type="STRING" id="742743.HMPREF9453_00533"/>
<keyword evidence="1 10" id="KW-0963">Cytoplasm</keyword>
<dbReference type="Pfam" id="PF03193">
    <property type="entry name" value="RsgA_GTPase"/>
    <property type="match status" value="1"/>
</dbReference>
<dbReference type="HOGENOM" id="CLU_033617_2_1_9"/>
<dbReference type="InterPro" id="IPR027417">
    <property type="entry name" value="P-loop_NTPase"/>
</dbReference>
<feature type="binding site" evidence="10">
    <location>
        <begin position="112"/>
        <end position="115"/>
    </location>
    <ligand>
        <name>GTP</name>
        <dbReference type="ChEBI" id="CHEBI:37565"/>
    </ligand>
</feature>
<comment type="subcellular location">
    <subcellularLocation>
        <location evidence="10">Cytoplasm</location>
    </subcellularLocation>
</comment>
<dbReference type="InterPro" id="IPR030378">
    <property type="entry name" value="G_CP_dom"/>
</dbReference>
<name>H1CYU5_9FIRM</name>
<keyword evidence="4 10" id="KW-0699">rRNA-binding</keyword>
<evidence type="ECO:0000313" key="13">
    <source>
        <dbReference type="EMBL" id="EHO63516.1"/>
    </source>
</evidence>
<comment type="caution">
    <text evidence="13">The sequence shown here is derived from an EMBL/GenBank/DDBJ whole genome shotgun (WGS) entry which is preliminary data.</text>
</comment>
<dbReference type="InterPro" id="IPR031944">
    <property type="entry name" value="RsgA_N"/>
</dbReference>